<evidence type="ECO:0000313" key="5">
    <source>
        <dbReference type="EMBL" id="PQA89780.1"/>
    </source>
</evidence>
<dbReference type="RefSeq" id="WP_104828483.1">
    <property type="nucleotide sequence ID" value="NZ_PJCH01000001.1"/>
</dbReference>
<comment type="caution">
    <text evidence="5">The sequence shown here is derived from an EMBL/GenBank/DDBJ whole genome shotgun (WGS) entry which is preliminary data.</text>
</comment>
<gene>
    <name evidence="5" type="primary">argE</name>
    <name evidence="5" type="ORF">CW354_01775</name>
</gene>
<dbReference type="GO" id="GO:0008777">
    <property type="term" value="F:acetylornithine deacetylase activity"/>
    <property type="evidence" value="ECO:0007669"/>
    <property type="project" value="TreeGrafter"/>
</dbReference>
<dbReference type="EMBL" id="PJCH01000001">
    <property type="protein sequence ID" value="PQA89780.1"/>
    <property type="molecule type" value="Genomic_DNA"/>
</dbReference>
<dbReference type="NCBIfam" id="NF005710">
    <property type="entry name" value="PRK07522.1"/>
    <property type="match status" value="1"/>
</dbReference>
<proteinExistence type="predicted"/>
<keyword evidence="1" id="KW-0479">Metal-binding</keyword>
<evidence type="ECO:0000256" key="3">
    <source>
        <dbReference type="ARBA" id="ARBA00023285"/>
    </source>
</evidence>
<organism evidence="5 6">
    <name type="scientific">Hyphococcus luteus</name>
    <dbReference type="NCBI Taxonomy" id="2058213"/>
    <lineage>
        <taxon>Bacteria</taxon>
        <taxon>Pseudomonadati</taxon>
        <taxon>Pseudomonadota</taxon>
        <taxon>Alphaproteobacteria</taxon>
        <taxon>Parvularculales</taxon>
        <taxon>Parvularculaceae</taxon>
        <taxon>Hyphococcus</taxon>
    </lineage>
</organism>
<accession>A0A2S7KB87</accession>
<dbReference type="InterPro" id="IPR036264">
    <property type="entry name" value="Bact_exopeptidase_dim_dom"/>
</dbReference>
<protein>
    <submittedName>
        <fullName evidence="5">Acetylornithine deacetylase</fullName>
    </submittedName>
</protein>
<evidence type="ECO:0000256" key="1">
    <source>
        <dbReference type="ARBA" id="ARBA00022723"/>
    </source>
</evidence>
<dbReference type="InterPro" id="IPR002933">
    <property type="entry name" value="Peptidase_M20"/>
</dbReference>
<keyword evidence="3" id="KW-0170">Cobalt</keyword>
<dbReference type="Gene3D" id="3.40.630.10">
    <property type="entry name" value="Zn peptidases"/>
    <property type="match status" value="1"/>
</dbReference>
<feature type="domain" description="Peptidase M20 dimerisation" evidence="4">
    <location>
        <begin position="174"/>
        <end position="280"/>
    </location>
</feature>
<evidence type="ECO:0000256" key="2">
    <source>
        <dbReference type="ARBA" id="ARBA00022801"/>
    </source>
</evidence>
<dbReference type="PANTHER" id="PTHR43808:SF31">
    <property type="entry name" value="N-ACETYL-L-CITRULLINE DEACETYLASE"/>
    <property type="match status" value="1"/>
</dbReference>
<keyword evidence="6" id="KW-1185">Reference proteome</keyword>
<dbReference type="NCBIfam" id="TIGR01892">
    <property type="entry name" value="AcOrn-deacetyl"/>
    <property type="match status" value="1"/>
</dbReference>
<dbReference type="InterPro" id="IPR050072">
    <property type="entry name" value="Peptidase_M20A"/>
</dbReference>
<name>A0A2S7KB87_9PROT</name>
<dbReference type="SUPFAM" id="SSF53187">
    <property type="entry name" value="Zn-dependent exopeptidases"/>
    <property type="match status" value="1"/>
</dbReference>
<dbReference type="CDD" id="cd03894">
    <property type="entry name" value="M20_ArgE"/>
    <property type="match status" value="1"/>
</dbReference>
<dbReference type="InterPro" id="IPR010169">
    <property type="entry name" value="AcOrn-deacetyl"/>
</dbReference>
<dbReference type="Pfam" id="PF01546">
    <property type="entry name" value="Peptidase_M20"/>
    <property type="match status" value="1"/>
</dbReference>
<reference evidence="5 6" key="1">
    <citation type="submission" date="2017-12" db="EMBL/GenBank/DDBJ databases">
        <authorList>
            <person name="Hurst M.R.H."/>
        </authorList>
    </citation>
    <scope>NUCLEOTIDE SEQUENCE [LARGE SCALE GENOMIC DNA]</scope>
    <source>
        <strain evidence="5 6">SY-3-19</strain>
    </source>
</reference>
<keyword evidence="2" id="KW-0378">Hydrolase</keyword>
<dbReference type="GO" id="GO:0006526">
    <property type="term" value="P:L-arginine biosynthetic process"/>
    <property type="evidence" value="ECO:0007669"/>
    <property type="project" value="InterPro"/>
</dbReference>
<dbReference type="AlphaFoldDB" id="A0A2S7KB87"/>
<evidence type="ECO:0000259" key="4">
    <source>
        <dbReference type="Pfam" id="PF07687"/>
    </source>
</evidence>
<dbReference type="Pfam" id="PF07687">
    <property type="entry name" value="M20_dimer"/>
    <property type="match status" value="1"/>
</dbReference>
<evidence type="ECO:0000313" key="6">
    <source>
        <dbReference type="Proteomes" id="UP000239504"/>
    </source>
</evidence>
<dbReference type="SUPFAM" id="SSF55031">
    <property type="entry name" value="Bacterial exopeptidase dimerisation domain"/>
    <property type="match status" value="1"/>
</dbReference>
<sequence length="385" mass="41552">MTDIAEQLSWISRLVSFDTTSSKSNLPLIEDVEAYLDHYGIESFRVPSDDGTKTNLYAVVGPKVEGGVVLSGHTDVVPVEGQDWASDPWTVVEKDGKLYGRGVADMKSFSAIGLSLVPEMRKAQLKRPIIFALSYDEEIGLFGAPRMIAEIAEKAPRPSAVIVGEPTNMKVIDGHKGIASFKVKVTGYTTHSSQTDRGVSAVEAAAKLISKITDMCERNAAAADPDCPFHPPYSSMTVNVVRGGTQLNIMAGEAEFNWDMRVIPGDNREEIIGEFTDFARGVEAEMRAKAPGCRIEITQITNAPSLAPEANNPAADLAKAITGHNSTEVVSYAAEAGQFQEGGFSVVICGPGSIDQAHQPNEYITLEQVRAGTVFMRRLIERMSA</sequence>
<dbReference type="PANTHER" id="PTHR43808">
    <property type="entry name" value="ACETYLORNITHINE DEACETYLASE"/>
    <property type="match status" value="1"/>
</dbReference>
<dbReference type="InterPro" id="IPR011650">
    <property type="entry name" value="Peptidase_M20_dimer"/>
</dbReference>
<dbReference type="GO" id="GO:0046872">
    <property type="term" value="F:metal ion binding"/>
    <property type="evidence" value="ECO:0007669"/>
    <property type="project" value="UniProtKB-KW"/>
</dbReference>
<dbReference type="OrthoDB" id="9809784at2"/>
<dbReference type="Gene3D" id="3.30.70.360">
    <property type="match status" value="1"/>
</dbReference>
<dbReference type="Proteomes" id="UP000239504">
    <property type="component" value="Unassembled WGS sequence"/>
</dbReference>